<dbReference type="GO" id="GO:0070403">
    <property type="term" value="F:NAD+ binding"/>
    <property type="evidence" value="ECO:0007669"/>
    <property type="project" value="UniProtKB-UniRule"/>
</dbReference>
<feature type="binding site" evidence="3">
    <location>
        <begin position="100"/>
        <end position="103"/>
    </location>
    <ligand>
        <name>NAD(+)</name>
        <dbReference type="ChEBI" id="CHEBI:57540"/>
    </ligand>
</feature>
<dbReference type="PANTHER" id="PTHR11085">
    <property type="entry name" value="NAD-DEPENDENT PROTEIN DEACYLASE SIRTUIN-5, MITOCHONDRIAL-RELATED"/>
    <property type="match status" value="1"/>
</dbReference>
<dbReference type="NCBIfam" id="NF001753">
    <property type="entry name" value="PRK00481.1-3"/>
    <property type="match status" value="1"/>
</dbReference>
<feature type="binding site" evidence="3">
    <location>
        <position position="70"/>
    </location>
    <ligand>
        <name>substrate</name>
    </ligand>
</feature>
<dbReference type="Proteomes" id="UP000645966">
    <property type="component" value="Unassembled WGS sequence"/>
</dbReference>
<feature type="binding site" evidence="3 4">
    <location>
        <position position="126"/>
    </location>
    <ligand>
        <name>Zn(2+)</name>
        <dbReference type="ChEBI" id="CHEBI:29105"/>
    </ligand>
</feature>
<evidence type="ECO:0000259" key="5">
    <source>
        <dbReference type="PROSITE" id="PS50305"/>
    </source>
</evidence>
<dbReference type="InterPro" id="IPR050134">
    <property type="entry name" value="NAD-dep_sirtuin_deacylases"/>
</dbReference>
<sequence length="252" mass="26936">MSCPENALTLVRGAPRVVVFTGAGMSAESGLDTYRNDESGLWERVDPEAMASIDAWHRDPQPMWSWYLWRAHLARTAEPNAGHRAIAEWGRLRSVTVVTQNIDDLHERAGSDDVVHLHGSLFEFRCTECAAPFEVVGFPAVREPRMTPPACPRCGAAVRPGVVWFGEALPAAEWARAAEAMAGADLVVIVGTSGVVQPAASLPLLAVKAGVPVLEITPAPTELTRIADVSWSTTAARGLPVLVDAVRTGGLS</sequence>
<dbReference type="GO" id="GO:0036055">
    <property type="term" value="F:protein-succinyllysine desuccinylase activity"/>
    <property type="evidence" value="ECO:0007669"/>
    <property type="project" value="UniProtKB-UniRule"/>
</dbReference>
<dbReference type="HAMAP" id="MF_01121">
    <property type="entry name" value="Sirtuin_ClassIII"/>
    <property type="match status" value="1"/>
</dbReference>
<gene>
    <name evidence="3" type="primary">cobB</name>
    <name evidence="6" type="ORF">JDV75_08500</name>
</gene>
<keyword evidence="1" id="KW-0808">Transferase</keyword>
<comment type="catalytic activity">
    <reaction evidence="3">
        <text>N(6)-acetyl-L-lysyl-[protein] + NAD(+) + H2O = 2''-O-acetyl-ADP-D-ribose + nicotinamide + L-lysyl-[protein]</text>
        <dbReference type="Rhea" id="RHEA:43636"/>
        <dbReference type="Rhea" id="RHEA-COMP:9752"/>
        <dbReference type="Rhea" id="RHEA-COMP:10731"/>
        <dbReference type="ChEBI" id="CHEBI:15377"/>
        <dbReference type="ChEBI" id="CHEBI:17154"/>
        <dbReference type="ChEBI" id="CHEBI:29969"/>
        <dbReference type="ChEBI" id="CHEBI:57540"/>
        <dbReference type="ChEBI" id="CHEBI:61930"/>
        <dbReference type="ChEBI" id="CHEBI:83767"/>
        <dbReference type="EC" id="2.3.1.286"/>
    </reaction>
</comment>
<name>A0A934MBB2_9CORY</name>
<evidence type="ECO:0000256" key="2">
    <source>
        <dbReference type="ARBA" id="ARBA00023027"/>
    </source>
</evidence>
<comment type="similarity">
    <text evidence="3">Belongs to the sirtuin family. Class III subfamily.</text>
</comment>
<dbReference type="InterPro" id="IPR029035">
    <property type="entry name" value="DHS-like_NAD/FAD-binding_dom"/>
</dbReference>
<feature type="binding site" evidence="3">
    <location>
        <begin position="191"/>
        <end position="193"/>
    </location>
    <ligand>
        <name>NAD(+)</name>
        <dbReference type="ChEBI" id="CHEBI:57540"/>
    </ligand>
</feature>
<comment type="catalytic activity">
    <reaction evidence="3">
        <text>N(6)-succinyl-L-lysyl-[protein] + NAD(+) + H2O = 2''-O-succinyl-ADP-D-ribose + nicotinamide + L-lysyl-[protein]</text>
        <dbReference type="Rhea" id="RHEA:47668"/>
        <dbReference type="Rhea" id="RHEA-COMP:9752"/>
        <dbReference type="Rhea" id="RHEA-COMP:11877"/>
        <dbReference type="ChEBI" id="CHEBI:15377"/>
        <dbReference type="ChEBI" id="CHEBI:17154"/>
        <dbReference type="ChEBI" id="CHEBI:29969"/>
        <dbReference type="ChEBI" id="CHEBI:57540"/>
        <dbReference type="ChEBI" id="CHEBI:87830"/>
        <dbReference type="ChEBI" id="CHEBI:87832"/>
    </reaction>
</comment>
<evidence type="ECO:0000313" key="7">
    <source>
        <dbReference type="Proteomes" id="UP000645966"/>
    </source>
</evidence>
<feature type="binding site" evidence="3 4">
    <location>
        <position position="154"/>
    </location>
    <ligand>
        <name>Zn(2+)</name>
        <dbReference type="ChEBI" id="CHEBI:29105"/>
    </ligand>
</feature>
<dbReference type="Gene3D" id="3.30.1600.10">
    <property type="entry name" value="SIR2/SIRT2 'Small Domain"/>
    <property type="match status" value="1"/>
</dbReference>
<evidence type="ECO:0000256" key="3">
    <source>
        <dbReference type="HAMAP-Rule" id="MF_01121"/>
    </source>
</evidence>
<keyword evidence="3 4" id="KW-0479">Metal-binding</keyword>
<dbReference type="InterPro" id="IPR027546">
    <property type="entry name" value="Sirtuin_class_III"/>
</dbReference>
<evidence type="ECO:0000256" key="1">
    <source>
        <dbReference type="ARBA" id="ARBA00022679"/>
    </source>
</evidence>
<feature type="active site" description="Proton acceptor" evidence="3 4">
    <location>
        <position position="118"/>
    </location>
</feature>
<dbReference type="CDD" id="cd01412">
    <property type="entry name" value="SIRT5_Af1_CobB"/>
    <property type="match status" value="1"/>
</dbReference>
<keyword evidence="3" id="KW-0963">Cytoplasm</keyword>
<dbReference type="PROSITE" id="PS50305">
    <property type="entry name" value="SIRTUIN"/>
    <property type="match status" value="1"/>
</dbReference>
<dbReference type="PANTHER" id="PTHR11085:SF4">
    <property type="entry name" value="NAD-DEPENDENT PROTEIN DEACYLASE"/>
    <property type="match status" value="1"/>
</dbReference>
<feature type="binding site" evidence="3 4">
    <location>
        <position position="151"/>
    </location>
    <ligand>
        <name>Zn(2+)</name>
        <dbReference type="ChEBI" id="CHEBI:29105"/>
    </ligand>
</feature>
<proteinExistence type="inferred from homology"/>
<dbReference type="GO" id="GO:0005737">
    <property type="term" value="C:cytoplasm"/>
    <property type="evidence" value="ECO:0007669"/>
    <property type="project" value="UniProtKB-SubCell"/>
</dbReference>
<dbReference type="RefSeq" id="WP_198738828.1">
    <property type="nucleotide sequence ID" value="NZ_JAEIOS010000013.1"/>
</dbReference>
<comment type="caution">
    <text evidence="6">The sequence shown here is derived from an EMBL/GenBank/DDBJ whole genome shotgun (WGS) entry which is preliminary data.</text>
</comment>
<dbReference type="InterPro" id="IPR003000">
    <property type="entry name" value="Sirtuin"/>
</dbReference>
<organism evidence="6 7">
    <name type="scientific">Corynebacterium meridianum</name>
    <dbReference type="NCBI Taxonomy" id="2765363"/>
    <lineage>
        <taxon>Bacteria</taxon>
        <taxon>Bacillati</taxon>
        <taxon>Actinomycetota</taxon>
        <taxon>Actinomycetes</taxon>
        <taxon>Mycobacteriales</taxon>
        <taxon>Corynebacteriaceae</taxon>
        <taxon>Corynebacterium</taxon>
    </lineage>
</organism>
<reference evidence="6" key="1">
    <citation type="submission" date="2020-12" db="EMBL/GenBank/DDBJ databases">
        <title>Genome public.</title>
        <authorList>
            <person name="Sun Q."/>
        </authorList>
    </citation>
    <scope>NUCLEOTIDE SEQUENCE</scope>
    <source>
        <strain evidence="6">CCM 8863</strain>
    </source>
</reference>
<dbReference type="SUPFAM" id="SSF52467">
    <property type="entry name" value="DHS-like NAD/FAD-binding domain"/>
    <property type="match status" value="1"/>
</dbReference>
<dbReference type="Pfam" id="PF02146">
    <property type="entry name" value="SIR2"/>
    <property type="match status" value="1"/>
</dbReference>
<feature type="binding site" evidence="3 4">
    <location>
        <position position="129"/>
    </location>
    <ligand>
        <name>Zn(2+)</name>
        <dbReference type="ChEBI" id="CHEBI:29105"/>
    </ligand>
</feature>
<keyword evidence="2 3" id="KW-0520">NAD</keyword>
<comment type="function">
    <text evidence="3">NAD-dependent lysine deacetylase and desuccinylase that specifically removes acetyl and succinyl groups on target proteins. Modulates the activities of several proteins which are inactive in their acylated form.</text>
</comment>
<protein>
    <recommendedName>
        <fullName evidence="3">NAD-dependent protein deacylase</fullName>
        <ecNumber evidence="3">2.3.1.286</ecNumber>
    </recommendedName>
    <alternativeName>
        <fullName evidence="3">Regulatory protein SIR2 homolog</fullName>
    </alternativeName>
</protein>
<keyword evidence="7" id="KW-1185">Reference proteome</keyword>
<dbReference type="EMBL" id="JAEIOS010000013">
    <property type="protein sequence ID" value="MBI8989798.1"/>
    <property type="molecule type" value="Genomic_DNA"/>
</dbReference>
<evidence type="ECO:0000313" key="6">
    <source>
        <dbReference type="EMBL" id="MBI8989798.1"/>
    </source>
</evidence>
<comment type="domain">
    <text evidence="3">2 residues (Tyr-67 and Arg-70) present in a large hydrophobic pocket are probably involved in substrate specificity. They are important for desuccinylation activity, but dispensable for deacetylation activity.</text>
</comment>
<comment type="cofactor">
    <cofactor evidence="3">
        <name>Zn(2+)</name>
        <dbReference type="ChEBI" id="CHEBI:29105"/>
    </cofactor>
    <text evidence="3">Binds 1 zinc ion per subunit.</text>
</comment>
<feature type="binding site" evidence="3">
    <location>
        <position position="235"/>
    </location>
    <ligand>
        <name>NAD(+)</name>
        <dbReference type="ChEBI" id="CHEBI:57540"/>
    </ligand>
</feature>
<feature type="binding site" evidence="3">
    <location>
        <position position="67"/>
    </location>
    <ligand>
        <name>substrate</name>
    </ligand>
</feature>
<dbReference type="EC" id="2.3.1.286" evidence="3"/>
<dbReference type="Gene3D" id="3.40.50.1220">
    <property type="entry name" value="TPP-binding domain"/>
    <property type="match status" value="1"/>
</dbReference>
<dbReference type="GO" id="GO:0017136">
    <property type="term" value="F:histone deacetylase activity, NAD-dependent"/>
    <property type="evidence" value="ECO:0007669"/>
    <property type="project" value="TreeGrafter"/>
</dbReference>
<keyword evidence="3 4" id="KW-0862">Zinc</keyword>
<feature type="domain" description="Deacetylase sirtuin-type" evidence="5">
    <location>
        <begin position="1"/>
        <end position="249"/>
    </location>
</feature>
<comment type="caution">
    <text evidence="3">Lacks conserved residue(s) required for the propagation of feature annotation.</text>
</comment>
<dbReference type="GO" id="GO:0036054">
    <property type="term" value="F:protein-malonyllysine demalonylase activity"/>
    <property type="evidence" value="ECO:0007669"/>
    <property type="project" value="InterPro"/>
</dbReference>
<dbReference type="InterPro" id="IPR026591">
    <property type="entry name" value="Sirtuin_cat_small_dom_sf"/>
</dbReference>
<dbReference type="AlphaFoldDB" id="A0A934MBB2"/>
<accession>A0A934MBB2</accession>
<evidence type="ECO:0000256" key="4">
    <source>
        <dbReference type="PROSITE-ProRule" id="PRU00236"/>
    </source>
</evidence>
<dbReference type="InterPro" id="IPR026590">
    <property type="entry name" value="Ssirtuin_cat_dom"/>
</dbReference>
<comment type="subcellular location">
    <subcellularLocation>
        <location evidence="3">Cytoplasm</location>
    </subcellularLocation>
</comment>
<dbReference type="GO" id="GO:0008270">
    <property type="term" value="F:zinc ion binding"/>
    <property type="evidence" value="ECO:0007669"/>
    <property type="project" value="UniProtKB-UniRule"/>
</dbReference>